<protein>
    <submittedName>
        <fullName evidence="1">Uncharacterized protein</fullName>
    </submittedName>
</protein>
<dbReference type="Proteomes" id="UP000078200">
    <property type="component" value="Unassembled WGS sequence"/>
</dbReference>
<dbReference type="AlphaFoldDB" id="A0A1A9V956"/>
<name>A0A1A9V956_GLOAU</name>
<dbReference type="EnsemblMetazoa" id="GAUT029854-RA">
    <property type="protein sequence ID" value="GAUT029854-PA"/>
    <property type="gene ID" value="GAUT029854"/>
</dbReference>
<accession>A0A1A9V956</accession>
<dbReference type="VEuPathDB" id="VectorBase:GAUT029854"/>
<organism evidence="1 2">
    <name type="scientific">Glossina austeni</name>
    <name type="common">Savannah tsetse fly</name>
    <dbReference type="NCBI Taxonomy" id="7395"/>
    <lineage>
        <taxon>Eukaryota</taxon>
        <taxon>Metazoa</taxon>
        <taxon>Ecdysozoa</taxon>
        <taxon>Arthropoda</taxon>
        <taxon>Hexapoda</taxon>
        <taxon>Insecta</taxon>
        <taxon>Pterygota</taxon>
        <taxon>Neoptera</taxon>
        <taxon>Endopterygota</taxon>
        <taxon>Diptera</taxon>
        <taxon>Brachycera</taxon>
        <taxon>Muscomorpha</taxon>
        <taxon>Hippoboscoidea</taxon>
        <taxon>Glossinidae</taxon>
        <taxon>Glossina</taxon>
    </lineage>
</organism>
<evidence type="ECO:0000313" key="2">
    <source>
        <dbReference type="Proteomes" id="UP000078200"/>
    </source>
</evidence>
<sequence>MTVNEEDEDDREELCLSCSEKLTNLQKISIWNSQPGSFIRNDCERKDIHSIATMNKPFGRGFISTAGASPAAPPVMPPPTRSPPLLLVKRTGGAGGLSSSLDMRSILLSKVLNAWTKIVFRHTLKRYYALEQRKDEKTSVCMTHINFNAFALCIWTLRRDYIHM</sequence>
<evidence type="ECO:0000313" key="1">
    <source>
        <dbReference type="EnsemblMetazoa" id="GAUT029854-PA"/>
    </source>
</evidence>
<proteinExistence type="predicted"/>
<keyword evidence="2" id="KW-1185">Reference proteome</keyword>
<reference evidence="1" key="1">
    <citation type="submission" date="2020-05" db="UniProtKB">
        <authorList>
            <consortium name="EnsemblMetazoa"/>
        </authorList>
    </citation>
    <scope>IDENTIFICATION</scope>
    <source>
        <strain evidence="1">TTRI</strain>
    </source>
</reference>